<dbReference type="RefSeq" id="WP_284284763.1">
    <property type="nucleotide sequence ID" value="NZ_BSUJ01000001.1"/>
</dbReference>
<dbReference type="PRINTS" id="PR00834">
    <property type="entry name" value="PROTEASES2C"/>
</dbReference>
<dbReference type="Pfam" id="PF13365">
    <property type="entry name" value="Trypsin_2"/>
    <property type="match status" value="1"/>
</dbReference>
<name>A0ABQ6HT52_9MICO</name>
<gene>
    <name evidence="6" type="ORF">GCM10025862_30240</name>
</gene>
<dbReference type="PANTHER" id="PTHR45980">
    <property type="match status" value="1"/>
</dbReference>
<dbReference type="InterPro" id="IPR001940">
    <property type="entry name" value="Peptidase_S1C"/>
</dbReference>
<dbReference type="SUPFAM" id="SSF50494">
    <property type="entry name" value="Trypsin-like serine proteases"/>
    <property type="match status" value="1"/>
</dbReference>
<evidence type="ECO:0000256" key="4">
    <source>
        <dbReference type="ARBA" id="ARBA00023136"/>
    </source>
</evidence>
<dbReference type="InterPro" id="IPR009003">
    <property type="entry name" value="Peptidase_S1_PA"/>
</dbReference>
<dbReference type="Gene3D" id="2.40.10.10">
    <property type="entry name" value="Trypsin-like serine proteases"/>
    <property type="match status" value="2"/>
</dbReference>
<comment type="subcellular location">
    <subcellularLocation>
        <location evidence="1">Membrane</location>
        <topology evidence="1">Multi-pass membrane protein</topology>
    </subcellularLocation>
</comment>
<protein>
    <submittedName>
        <fullName evidence="6">Serine protease</fullName>
    </submittedName>
</protein>
<dbReference type="Proteomes" id="UP001157109">
    <property type="component" value="Unassembled WGS sequence"/>
</dbReference>
<dbReference type="Pfam" id="PF02674">
    <property type="entry name" value="Colicin_V"/>
    <property type="match status" value="1"/>
</dbReference>
<keyword evidence="6" id="KW-0378">Hydrolase</keyword>
<dbReference type="NCBIfam" id="NF033740">
    <property type="entry name" value="MarP_fam_protase"/>
    <property type="match status" value="1"/>
</dbReference>
<reference evidence="7" key="1">
    <citation type="journal article" date="2019" name="Int. J. Syst. Evol. Microbiol.">
        <title>The Global Catalogue of Microorganisms (GCM) 10K type strain sequencing project: providing services to taxonomists for standard genome sequencing and annotation.</title>
        <authorList>
            <consortium name="The Broad Institute Genomics Platform"/>
            <consortium name="The Broad Institute Genome Sequencing Center for Infectious Disease"/>
            <person name="Wu L."/>
            <person name="Ma J."/>
        </authorList>
    </citation>
    <scope>NUCLEOTIDE SEQUENCE [LARGE SCALE GENOMIC DNA]</scope>
    <source>
        <strain evidence="7">NBRC 105830</strain>
    </source>
</reference>
<dbReference type="InterPro" id="IPR003825">
    <property type="entry name" value="Colicin-V_CvpA"/>
</dbReference>
<evidence type="ECO:0000256" key="3">
    <source>
        <dbReference type="ARBA" id="ARBA00022989"/>
    </source>
</evidence>
<evidence type="ECO:0000256" key="1">
    <source>
        <dbReference type="ARBA" id="ARBA00004141"/>
    </source>
</evidence>
<keyword evidence="3 5" id="KW-1133">Transmembrane helix</keyword>
<feature type="transmembrane region" description="Helical" evidence="5">
    <location>
        <begin position="28"/>
        <end position="51"/>
    </location>
</feature>
<proteinExistence type="predicted"/>
<evidence type="ECO:0000313" key="6">
    <source>
        <dbReference type="EMBL" id="GMA21003.1"/>
    </source>
</evidence>
<dbReference type="GO" id="GO:0008233">
    <property type="term" value="F:peptidase activity"/>
    <property type="evidence" value="ECO:0007669"/>
    <property type="project" value="UniProtKB-KW"/>
</dbReference>
<evidence type="ECO:0000256" key="5">
    <source>
        <dbReference type="SAM" id="Phobius"/>
    </source>
</evidence>
<organism evidence="6 7">
    <name type="scientific">Arsenicicoccus piscis</name>
    <dbReference type="NCBI Taxonomy" id="673954"/>
    <lineage>
        <taxon>Bacteria</taxon>
        <taxon>Bacillati</taxon>
        <taxon>Actinomycetota</taxon>
        <taxon>Actinomycetes</taxon>
        <taxon>Micrococcales</taxon>
        <taxon>Intrasporangiaceae</taxon>
        <taxon>Arsenicicoccus</taxon>
    </lineage>
</organism>
<evidence type="ECO:0000256" key="2">
    <source>
        <dbReference type="ARBA" id="ARBA00022692"/>
    </source>
</evidence>
<feature type="transmembrane region" description="Helical" evidence="5">
    <location>
        <begin position="104"/>
        <end position="123"/>
    </location>
</feature>
<keyword evidence="4 5" id="KW-0472">Membrane</keyword>
<keyword evidence="6" id="KW-0645">Protease</keyword>
<dbReference type="GO" id="GO:0006508">
    <property type="term" value="P:proteolysis"/>
    <property type="evidence" value="ECO:0007669"/>
    <property type="project" value="UniProtKB-KW"/>
</dbReference>
<keyword evidence="7" id="KW-1185">Reference proteome</keyword>
<dbReference type="InterPro" id="IPR043504">
    <property type="entry name" value="Peptidase_S1_PA_chymotrypsin"/>
</dbReference>
<dbReference type="InterPro" id="IPR047680">
    <property type="entry name" value="MarP-like"/>
</dbReference>
<accession>A0ABQ6HT52</accession>
<dbReference type="EMBL" id="BSUJ01000001">
    <property type="protein sequence ID" value="GMA21003.1"/>
    <property type="molecule type" value="Genomic_DNA"/>
</dbReference>
<keyword evidence="2 5" id="KW-0812">Transmembrane</keyword>
<comment type="caution">
    <text evidence="6">The sequence shown here is derived from an EMBL/GenBank/DDBJ whole genome shotgun (WGS) entry which is preliminary data.</text>
</comment>
<feature type="transmembrane region" description="Helical" evidence="5">
    <location>
        <begin position="63"/>
        <end position="84"/>
    </location>
</feature>
<sequence>MTSGVLDVILVLVLVSYAVTGWRSGLVAGALGMIGLVGGGVLAMSLLPTLLDRATVLQGSPMLRAVVVLVAVVMGACIGQAILGTIGRRLRDANRIGALRWVDSLLGSVATFLVVGVAVWFLGNALRPAVPRSATTVIAGSKVLSALDDVMPAQGSALFSSFRNALDIAEFPRVFDGLGPEPITPVTAPDPGVTRTPGITAAAASVVKITSDSTTCRRVQEGSGWVVARHRVVTNAHVVAGSSEVTLRVGGQGRAVPATVVHFDPELDVAVLDAPTLDAPALDRAPSVLPARTSAVVAGFPLDGPYHLSSARVRSTLVATGNDIYGGAGVTRRVYSIYAAVKPGNSGGPLLTTDGRVAGTIFARSLDDASTGYALTDAAIAPTLDRAATMSEPVGTGRCANG</sequence>
<dbReference type="PANTHER" id="PTHR45980:SF18">
    <property type="entry name" value="PROTEASE DO-LIKE 9"/>
    <property type="match status" value="1"/>
</dbReference>
<evidence type="ECO:0000313" key="7">
    <source>
        <dbReference type="Proteomes" id="UP001157109"/>
    </source>
</evidence>